<dbReference type="PANTHER" id="PTHR42718">
    <property type="entry name" value="MAJOR FACILITATOR SUPERFAMILY MULTIDRUG TRANSPORTER MFSC"/>
    <property type="match status" value="1"/>
</dbReference>
<comment type="caution">
    <text evidence="8">The sequence shown here is derived from an EMBL/GenBank/DDBJ whole genome shotgun (WGS) entry which is preliminary data.</text>
</comment>
<feature type="compositionally biased region" description="Basic and acidic residues" evidence="5">
    <location>
        <begin position="1"/>
        <end position="10"/>
    </location>
</feature>
<feature type="region of interest" description="Disordered" evidence="5">
    <location>
        <begin position="1"/>
        <end position="46"/>
    </location>
</feature>
<dbReference type="InterPro" id="IPR011701">
    <property type="entry name" value="MFS"/>
</dbReference>
<keyword evidence="4 6" id="KW-0472">Membrane</keyword>
<evidence type="ECO:0000256" key="2">
    <source>
        <dbReference type="ARBA" id="ARBA00022692"/>
    </source>
</evidence>
<comment type="subcellular location">
    <subcellularLocation>
        <location evidence="1">Membrane</location>
        <topology evidence="1">Multi-pass membrane protein</topology>
    </subcellularLocation>
</comment>
<feature type="transmembrane region" description="Helical" evidence="6">
    <location>
        <begin position="70"/>
        <end position="93"/>
    </location>
</feature>
<evidence type="ECO:0000256" key="3">
    <source>
        <dbReference type="ARBA" id="ARBA00022989"/>
    </source>
</evidence>
<feature type="transmembrane region" description="Helical" evidence="6">
    <location>
        <begin position="339"/>
        <end position="357"/>
    </location>
</feature>
<evidence type="ECO:0000313" key="9">
    <source>
        <dbReference type="Proteomes" id="UP001345013"/>
    </source>
</evidence>
<feature type="transmembrane region" description="Helical" evidence="6">
    <location>
        <begin position="295"/>
        <end position="318"/>
    </location>
</feature>
<feature type="transmembrane region" description="Helical" evidence="6">
    <location>
        <begin position="226"/>
        <end position="248"/>
    </location>
</feature>
<evidence type="ECO:0000313" key="8">
    <source>
        <dbReference type="EMBL" id="KAK5102473.1"/>
    </source>
</evidence>
<feature type="transmembrane region" description="Helical" evidence="6">
    <location>
        <begin position="108"/>
        <end position="126"/>
    </location>
</feature>
<dbReference type="InterPro" id="IPR036259">
    <property type="entry name" value="MFS_trans_sf"/>
</dbReference>
<protein>
    <recommendedName>
        <fullName evidence="7">Major facilitator superfamily (MFS) profile domain-containing protein</fullName>
    </recommendedName>
</protein>
<keyword evidence="3 6" id="KW-1133">Transmembrane helix</keyword>
<feature type="compositionally biased region" description="Basic and acidic residues" evidence="5">
    <location>
        <begin position="540"/>
        <end position="549"/>
    </location>
</feature>
<keyword evidence="2 6" id="KW-0812">Transmembrane</keyword>
<keyword evidence="9" id="KW-1185">Reference proteome</keyword>
<dbReference type="PANTHER" id="PTHR42718:SF23">
    <property type="entry name" value="MAJOR FACILITATOR SUPERFAMILY (MFS) PROFILE DOMAIN-CONTAINING PROTEIN"/>
    <property type="match status" value="1"/>
</dbReference>
<dbReference type="Gene3D" id="1.20.1250.20">
    <property type="entry name" value="MFS general substrate transporter like domains"/>
    <property type="match status" value="2"/>
</dbReference>
<feature type="transmembrane region" description="Helical" evidence="6">
    <location>
        <begin position="465"/>
        <end position="488"/>
    </location>
</feature>
<sequence length="561" mass="59906">MTVQNHDRMETAGQIPTSKKGNPVISEPTAVLEDSTPEKSLGVPLHTTTSAASDPYGSRPACFNNVISECLFVVTTAFAIGQTAIMQGVLIVMSSRIQEGLNMNNSEVTWLVAGLSLSSGTFLLFFGRVADLFGRRNLLIFSMASFTALMLITGFSQNALMAEVFLAISGLSCAAVVPPAIGKLGAIYEKPSRRKNRAFACFSAGNPVGFVLGALIGGIVTDIASWRASFWVIAVVYLFLTVAAWFTTPYDAEQNVGGLDIGTLKKMDWLGALLAVTGIGLFTASFTLAPDARNGWATSYVIAMLVVGIFLMAAFLYWQSIFKYPLMPLRVWRDRNFSLLVASLCFVFYGFGNNFFWATLRWQRAYLNSPLEVAVKILPAAVGGMIVNLAAGLLMHCVSNKLLSIFAAAASVASCTLWSATSKNISYWALAFPAQLFAVTGVDIAFCVTNMYVMSSLPPTQQSVAGGMFATVTRLASTVGLGISTTVFASTGGSTAVSTDVPWRPYQATFWASLVGAVIGLTLTPFLTIGRQGHRSKTMGCEDGKREGDTTSGGKHASDVV</sequence>
<feature type="transmembrane region" description="Helical" evidence="6">
    <location>
        <begin position="377"/>
        <end position="395"/>
    </location>
</feature>
<dbReference type="PROSITE" id="PS50850">
    <property type="entry name" value="MFS"/>
    <property type="match status" value="1"/>
</dbReference>
<name>A0ABR0KPJ6_9EURO</name>
<feature type="transmembrane region" description="Helical" evidence="6">
    <location>
        <begin position="269"/>
        <end position="289"/>
    </location>
</feature>
<feature type="transmembrane region" description="Helical" evidence="6">
    <location>
        <begin position="138"/>
        <end position="158"/>
    </location>
</feature>
<dbReference type="Proteomes" id="UP001345013">
    <property type="component" value="Unassembled WGS sequence"/>
</dbReference>
<dbReference type="InterPro" id="IPR020846">
    <property type="entry name" value="MFS_dom"/>
</dbReference>
<organism evidence="8 9">
    <name type="scientific">Lithohypha guttulata</name>
    <dbReference type="NCBI Taxonomy" id="1690604"/>
    <lineage>
        <taxon>Eukaryota</taxon>
        <taxon>Fungi</taxon>
        <taxon>Dikarya</taxon>
        <taxon>Ascomycota</taxon>
        <taxon>Pezizomycotina</taxon>
        <taxon>Eurotiomycetes</taxon>
        <taxon>Chaetothyriomycetidae</taxon>
        <taxon>Chaetothyriales</taxon>
        <taxon>Trichomeriaceae</taxon>
        <taxon>Lithohypha</taxon>
    </lineage>
</organism>
<feature type="transmembrane region" description="Helical" evidence="6">
    <location>
        <begin position="402"/>
        <end position="421"/>
    </location>
</feature>
<dbReference type="SUPFAM" id="SSF103473">
    <property type="entry name" value="MFS general substrate transporter"/>
    <property type="match status" value="2"/>
</dbReference>
<feature type="transmembrane region" description="Helical" evidence="6">
    <location>
        <begin position="427"/>
        <end position="453"/>
    </location>
</feature>
<accession>A0ABR0KPJ6</accession>
<proteinExistence type="predicted"/>
<feature type="transmembrane region" description="Helical" evidence="6">
    <location>
        <begin position="508"/>
        <end position="529"/>
    </location>
</feature>
<gene>
    <name evidence="8" type="ORF">LTR24_000032</name>
</gene>
<evidence type="ECO:0000256" key="5">
    <source>
        <dbReference type="SAM" id="MobiDB-lite"/>
    </source>
</evidence>
<feature type="domain" description="Major facilitator superfamily (MFS) profile" evidence="7">
    <location>
        <begin position="72"/>
        <end position="532"/>
    </location>
</feature>
<feature type="region of interest" description="Disordered" evidence="5">
    <location>
        <begin position="534"/>
        <end position="561"/>
    </location>
</feature>
<feature type="transmembrane region" description="Helical" evidence="6">
    <location>
        <begin position="164"/>
        <end position="186"/>
    </location>
</feature>
<dbReference type="Pfam" id="PF07690">
    <property type="entry name" value="MFS_1"/>
    <property type="match status" value="1"/>
</dbReference>
<feature type="transmembrane region" description="Helical" evidence="6">
    <location>
        <begin position="198"/>
        <end position="220"/>
    </location>
</feature>
<dbReference type="EMBL" id="JAVRRG010000001">
    <property type="protein sequence ID" value="KAK5102473.1"/>
    <property type="molecule type" value="Genomic_DNA"/>
</dbReference>
<evidence type="ECO:0000256" key="6">
    <source>
        <dbReference type="SAM" id="Phobius"/>
    </source>
</evidence>
<reference evidence="8 9" key="1">
    <citation type="submission" date="2023-08" db="EMBL/GenBank/DDBJ databases">
        <title>Black Yeasts Isolated from many extreme environments.</title>
        <authorList>
            <person name="Coleine C."/>
            <person name="Stajich J.E."/>
            <person name="Selbmann L."/>
        </authorList>
    </citation>
    <scope>NUCLEOTIDE SEQUENCE [LARGE SCALE GENOMIC DNA]</scope>
    <source>
        <strain evidence="8 9">CCFEE 5885</strain>
    </source>
</reference>
<evidence type="ECO:0000256" key="4">
    <source>
        <dbReference type="ARBA" id="ARBA00023136"/>
    </source>
</evidence>
<evidence type="ECO:0000259" key="7">
    <source>
        <dbReference type="PROSITE" id="PS50850"/>
    </source>
</evidence>
<evidence type="ECO:0000256" key="1">
    <source>
        <dbReference type="ARBA" id="ARBA00004141"/>
    </source>
</evidence>